<dbReference type="CDD" id="cd21173">
    <property type="entry name" value="NucC-like"/>
    <property type="match status" value="1"/>
</dbReference>
<comment type="caution">
    <text evidence="2">The sequence shown here is derived from an EMBL/GenBank/DDBJ whole genome shotgun (WGS) entry which is preliminary data.</text>
</comment>
<dbReference type="EMBL" id="BAAAEW010000023">
    <property type="protein sequence ID" value="GAA0756865.1"/>
    <property type="molecule type" value="Genomic_DNA"/>
</dbReference>
<gene>
    <name evidence="2" type="ORF">GCM10009107_35810</name>
</gene>
<protein>
    <recommendedName>
        <fullName evidence="1">DUF6602 domain-containing protein</fullName>
    </recommendedName>
</protein>
<dbReference type="RefSeq" id="WP_141288789.1">
    <property type="nucleotide sequence ID" value="NZ_BAAAEW010000023.1"/>
</dbReference>
<keyword evidence="3" id="KW-1185">Reference proteome</keyword>
<evidence type="ECO:0000313" key="2">
    <source>
        <dbReference type="EMBL" id="GAA0756865.1"/>
    </source>
</evidence>
<name>A0ABP3VEP2_9BURK</name>
<reference evidence="3" key="1">
    <citation type="journal article" date="2019" name="Int. J. Syst. Evol. Microbiol.">
        <title>The Global Catalogue of Microorganisms (GCM) 10K type strain sequencing project: providing services to taxonomists for standard genome sequencing and annotation.</title>
        <authorList>
            <consortium name="The Broad Institute Genomics Platform"/>
            <consortium name="The Broad Institute Genome Sequencing Center for Infectious Disease"/>
            <person name="Wu L."/>
            <person name="Ma J."/>
        </authorList>
    </citation>
    <scope>NUCLEOTIDE SEQUENCE [LARGE SCALE GENOMIC DNA]</scope>
    <source>
        <strain evidence="3">JCM 15503</strain>
    </source>
</reference>
<feature type="domain" description="DUF6602" evidence="1">
    <location>
        <begin position="29"/>
        <end position="128"/>
    </location>
</feature>
<organism evidence="2 3">
    <name type="scientific">Ideonella azotifigens</name>
    <dbReference type="NCBI Taxonomy" id="513160"/>
    <lineage>
        <taxon>Bacteria</taxon>
        <taxon>Pseudomonadati</taxon>
        <taxon>Pseudomonadota</taxon>
        <taxon>Betaproteobacteria</taxon>
        <taxon>Burkholderiales</taxon>
        <taxon>Sphaerotilaceae</taxon>
        <taxon>Ideonella</taxon>
    </lineage>
</organism>
<dbReference type="Proteomes" id="UP001500279">
    <property type="component" value="Unassembled WGS sequence"/>
</dbReference>
<proteinExistence type="predicted"/>
<evidence type="ECO:0000313" key="3">
    <source>
        <dbReference type="Proteomes" id="UP001500279"/>
    </source>
</evidence>
<evidence type="ECO:0000259" key="1">
    <source>
        <dbReference type="Pfam" id="PF20247"/>
    </source>
</evidence>
<sequence>MSTYGGYIERLSRKVEARLTDIEAIFNFDLGAEFEVAMCALLEDILPARFGVCRGFVITEDGRAAGDDLIIYDKMSCPTLRANIGLQYSVKEQIPVDAVYAYIECKHSITDSSVVETAILQTRKVKELMLTRPNRTNPEHEEEGPIEGGKVRDWPRNYPPFKNQPFCAIFTRTFDPRICISNQPHALDPDLLVLGSNHIATQSVLLGPDGIKGALFYDSKYWAGLRVEPAAGNAFGLGLVTLLQALSWIELVPIDWAETLNVTFASNLFSKSKYRK</sequence>
<dbReference type="InterPro" id="IPR046537">
    <property type="entry name" value="DUF6602"/>
</dbReference>
<accession>A0ABP3VEP2</accession>
<dbReference type="Pfam" id="PF20247">
    <property type="entry name" value="DUF6602"/>
    <property type="match status" value="1"/>
</dbReference>